<feature type="compositionally biased region" description="Low complexity" evidence="5">
    <location>
        <begin position="126"/>
        <end position="145"/>
    </location>
</feature>
<feature type="compositionally biased region" description="Low complexity" evidence="5">
    <location>
        <begin position="27"/>
        <end position="48"/>
    </location>
</feature>
<comment type="subcellular location">
    <subcellularLocation>
        <location evidence="1">Membrane</location>
        <topology evidence="1">Single-pass membrane protein</topology>
    </subcellularLocation>
</comment>
<feature type="compositionally biased region" description="Low complexity" evidence="5">
    <location>
        <begin position="70"/>
        <end position="90"/>
    </location>
</feature>
<evidence type="ECO:0000256" key="5">
    <source>
        <dbReference type="SAM" id="MobiDB-lite"/>
    </source>
</evidence>
<feature type="region of interest" description="Disordered" evidence="5">
    <location>
        <begin position="531"/>
        <end position="606"/>
    </location>
</feature>
<keyword evidence="3 6" id="KW-1133">Transmembrane helix</keyword>
<dbReference type="GO" id="GO:0071944">
    <property type="term" value="C:cell periphery"/>
    <property type="evidence" value="ECO:0007669"/>
    <property type="project" value="UniProtKB-ARBA"/>
</dbReference>
<evidence type="ECO:0000256" key="4">
    <source>
        <dbReference type="ARBA" id="ARBA00023136"/>
    </source>
</evidence>
<dbReference type="Proteomes" id="UP000289152">
    <property type="component" value="Unassembled WGS sequence"/>
</dbReference>
<evidence type="ECO:0000256" key="1">
    <source>
        <dbReference type="ARBA" id="ARBA00004167"/>
    </source>
</evidence>
<dbReference type="GO" id="GO:0016020">
    <property type="term" value="C:membrane"/>
    <property type="evidence" value="ECO:0007669"/>
    <property type="project" value="UniProtKB-SubCell"/>
</dbReference>
<feature type="compositionally biased region" description="Polar residues" evidence="5">
    <location>
        <begin position="503"/>
        <end position="514"/>
    </location>
</feature>
<proteinExistence type="predicted"/>
<evidence type="ECO:0000313" key="7">
    <source>
        <dbReference type="EMBL" id="RXK41509.1"/>
    </source>
</evidence>
<dbReference type="EMBL" id="SDIL01000008">
    <property type="protein sequence ID" value="RXK41509.1"/>
    <property type="molecule type" value="Genomic_DNA"/>
</dbReference>
<feature type="region of interest" description="Disordered" evidence="5">
    <location>
        <begin position="278"/>
        <end position="309"/>
    </location>
</feature>
<evidence type="ECO:0000313" key="8">
    <source>
        <dbReference type="Proteomes" id="UP000289152"/>
    </source>
</evidence>
<organism evidence="7 8">
    <name type="scientific">Tremella mesenterica</name>
    <name type="common">Jelly fungus</name>
    <dbReference type="NCBI Taxonomy" id="5217"/>
    <lineage>
        <taxon>Eukaryota</taxon>
        <taxon>Fungi</taxon>
        <taxon>Dikarya</taxon>
        <taxon>Basidiomycota</taxon>
        <taxon>Agaricomycotina</taxon>
        <taxon>Tremellomycetes</taxon>
        <taxon>Tremellales</taxon>
        <taxon>Tremellaceae</taxon>
        <taxon>Tremella</taxon>
    </lineage>
</organism>
<feature type="region of interest" description="Disordered" evidence="5">
    <location>
        <begin position="491"/>
        <end position="514"/>
    </location>
</feature>
<dbReference type="AlphaFoldDB" id="A0A4Q1BTU4"/>
<sequence length="606" mass="64850">MGLVDGLLGGLLDGDSSISSVPTSTITQTQTQTQNQNQNPTQTQNENQTNDDDNQNENGSGKKNKNKDITSTSTSSSTTAEVTSTDTSTTGEAPPATSKSQTNVSVPTSTNVGSISKSEVGQTDDAITSPTSTSTTSTSSSITISSTTSLTSASSTISTTTKTSTISTLPSSSIQGNGTVAQIKTQNDAVKTNGDIFDPKNKLFPLGIVVAIVAGLFFIIITTMLLIRVLGFTKRRRLRHRAISFVSPDPKFDPGEEKFETITTNLGRDMERGFDPIASTTNLTRAPSWGSEGGGSNGSRSELGRVNEQTGMRFQQSGMRYDEQSRMEYGGRPGIKYDGQGMRYDTERERGFGQIEGFQRGYIDPSYAPDIGGGGERNMEAYDATFFPPQQYVNGNGNGNGDNLGVTEEEMEMGSPVPSFLTGRMGQPGQVGQAGKAGQVGKEGQMEYVQSDQSKRVPSQRDQIGMGVGKGYVQSDKFSQADMRGFRQEQQTKYLPQSRPLPNFSNQQTQQLESTRGIASNGRVVEERIDGSTRVSGGGMDGSQGSKVIGRNPSSSGRILVDTKLSRKDSNSSFVSRSTSSSGSTEFKGESRRYMASRTERGNGFA</sequence>
<dbReference type="InParanoid" id="A0A4Q1BTU4"/>
<dbReference type="PANTHER" id="PTHR15549">
    <property type="entry name" value="PAIRED IMMUNOGLOBULIN-LIKE TYPE 2 RECEPTOR"/>
    <property type="match status" value="1"/>
</dbReference>
<feature type="compositionally biased region" description="Polar residues" evidence="5">
    <location>
        <begin position="448"/>
        <end position="462"/>
    </location>
</feature>
<evidence type="ECO:0000256" key="3">
    <source>
        <dbReference type="ARBA" id="ARBA00022989"/>
    </source>
</evidence>
<dbReference type="InterPro" id="IPR051694">
    <property type="entry name" value="Immunoregulatory_rcpt-like"/>
</dbReference>
<gene>
    <name evidence="7" type="ORF">M231_01217</name>
</gene>
<dbReference type="PANTHER" id="PTHR15549:SF30">
    <property type="entry name" value="MID2 DOMAIN-CONTAINING PROTEIN"/>
    <property type="match status" value="1"/>
</dbReference>
<reference evidence="7 8" key="1">
    <citation type="submission" date="2016-06" db="EMBL/GenBank/DDBJ databases">
        <title>Evolution of pathogenesis and genome organization in the Tremellales.</title>
        <authorList>
            <person name="Cuomo C."/>
            <person name="Litvintseva A."/>
            <person name="Heitman J."/>
            <person name="Chen Y."/>
            <person name="Sun S."/>
            <person name="Springer D."/>
            <person name="Dromer F."/>
            <person name="Young S."/>
            <person name="Zeng Q."/>
            <person name="Chapman S."/>
            <person name="Gujja S."/>
            <person name="Saif S."/>
            <person name="Birren B."/>
        </authorList>
    </citation>
    <scope>NUCLEOTIDE SEQUENCE [LARGE SCALE GENOMIC DNA]</scope>
    <source>
        <strain evidence="7 8">ATCC 28783</strain>
    </source>
</reference>
<feature type="compositionally biased region" description="Low complexity" evidence="5">
    <location>
        <begin position="428"/>
        <end position="443"/>
    </location>
</feature>
<accession>A0A4Q1BTU4</accession>
<dbReference type="VEuPathDB" id="FungiDB:TREMEDRAFT_64152"/>
<feature type="compositionally biased region" description="Basic and acidic residues" evidence="5">
    <location>
        <begin position="587"/>
        <end position="606"/>
    </location>
</feature>
<feature type="region of interest" description="Disordered" evidence="5">
    <location>
        <begin position="428"/>
        <end position="467"/>
    </location>
</feature>
<feature type="compositionally biased region" description="Polar residues" evidence="5">
    <location>
        <begin position="97"/>
        <end position="121"/>
    </location>
</feature>
<keyword evidence="8" id="KW-1185">Reference proteome</keyword>
<comment type="caution">
    <text evidence="7">The sequence shown here is derived from an EMBL/GenBank/DDBJ whole genome shotgun (WGS) entry which is preliminary data.</text>
</comment>
<keyword evidence="4 6" id="KW-0472">Membrane</keyword>
<evidence type="ECO:0000256" key="6">
    <source>
        <dbReference type="SAM" id="Phobius"/>
    </source>
</evidence>
<protein>
    <submittedName>
        <fullName evidence="7">Uncharacterized protein</fullName>
    </submittedName>
</protein>
<feature type="compositionally biased region" description="Low complexity" evidence="5">
    <location>
        <begin position="571"/>
        <end position="586"/>
    </location>
</feature>
<feature type="transmembrane region" description="Helical" evidence="6">
    <location>
        <begin position="203"/>
        <end position="231"/>
    </location>
</feature>
<feature type="region of interest" description="Disordered" evidence="5">
    <location>
        <begin position="12"/>
        <end position="145"/>
    </location>
</feature>
<name>A0A4Q1BTU4_TREME</name>
<keyword evidence="2 6" id="KW-0812">Transmembrane</keyword>
<evidence type="ECO:0000256" key="2">
    <source>
        <dbReference type="ARBA" id="ARBA00022692"/>
    </source>
</evidence>
<feature type="compositionally biased region" description="Polar residues" evidence="5">
    <location>
        <begin position="16"/>
        <end position="26"/>
    </location>
</feature>